<gene>
    <name evidence="1" type="ORF">SAMN05216454_104105</name>
</gene>
<evidence type="ECO:0000313" key="1">
    <source>
        <dbReference type="EMBL" id="SEN47309.1"/>
    </source>
</evidence>
<dbReference type="InterPro" id="IPR007253">
    <property type="entry name" value="Cell_wall-bd_2"/>
</dbReference>
<organism evidence="1 2">
    <name type="scientific">Peptostreptococcus russellii</name>
    <dbReference type="NCBI Taxonomy" id="215200"/>
    <lineage>
        <taxon>Bacteria</taxon>
        <taxon>Bacillati</taxon>
        <taxon>Bacillota</taxon>
        <taxon>Clostridia</taxon>
        <taxon>Peptostreptococcales</taxon>
        <taxon>Peptostreptococcaceae</taxon>
        <taxon>Peptostreptococcus</taxon>
    </lineage>
</organism>
<dbReference type="AlphaFoldDB" id="A0A1H8GU57"/>
<dbReference type="Gene3D" id="3.40.50.12090">
    <property type="match status" value="2"/>
</dbReference>
<dbReference type="PANTHER" id="PTHR30032:SF8">
    <property type="entry name" value="GERMINATION-SPECIFIC N-ACETYLMURAMOYL-L-ALANINE AMIDASE"/>
    <property type="match status" value="1"/>
</dbReference>
<dbReference type="EMBL" id="FODF01000004">
    <property type="protein sequence ID" value="SEN47309.1"/>
    <property type="molecule type" value="Genomic_DNA"/>
</dbReference>
<reference evidence="1 2" key="1">
    <citation type="submission" date="2016-10" db="EMBL/GenBank/DDBJ databases">
        <authorList>
            <person name="de Groot N.N."/>
        </authorList>
    </citation>
    <scope>NUCLEOTIDE SEQUENCE [LARGE SCALE GENOMIC DNA]</scope>
    <source>
        <strain evidence="1 2">Calf135</strain>
    </source>
</reference>
<keyword evidence="2" id="KW-1185">Reference proteome</keyword>
<accession>A0A1H8GU57</accession>
<dbReference type="STRING" id="215200.SAMN05216454_104105"/>
<dbReference type="Proteomes" id="UP000199512">
    <property type="component" value="Unassembled WGS sequence"/>
</dbReference>
<name>A0A1H8GU57_9FIRM</name>
<evidence type="ECO:0000313" key="2">
    <source>
        <dbReference type="Proteomes" id="UP000199512"/>
    </source>
</evidence>
<dbReference type="PANTHER" id="PTHR30032">
    <property type="entry name" value="N-ACETYLMURAMOYL-L-ALANINE AMIDASE-RELATED"/>
    <property type="match status" value="1"/>
</dbReference>
<proteinExistence type="predicted"/>
<dbReference type="InterPro" id="IPR051922">
    <property type="entry name" value="Bact_Sporulation_Assoc"/>
</dbReference>
<protein>
    <submittedName>
        <fullName evidence="1">Putative cell wall binding repeat 2</fullName>
    </submittedName>
</protein>
<dbReference type="Pfam" id="PF04122">
    <property type="entry name" value="CW_binding_2"/>
    <property type="match status" value="3"/>
</dbReference>
<sequence>MAILLALTNSNSSALWKDYEPYGGFDGGWKRFYGVDRIKTAEYTANTLNPHKDLSYVHKLEEGEGVPVVLVNQNSFQDGLSAYNLCKKFDARLLLIKPNYANISLMRDYYKSKTIYLLGSENEIYKSTEDYIKKYMPETEVIRISGATVYDRNLKTLKLSGYKDIAVADGRNFPDALSASGICNNKNLGLMLVDGSKNYTFPTELNIVYTIGGPNSVLQDNGTRLSGADRYDTAKNVAREANGYKNILFVDGRKFPDSISAINLVKARNAIVMPISDNRNNSDMKEFLSKLPSSDNSGSKDIAKSGYALFIGGPNSISDKTIDTMLYPSRAYENK</sequence>